<evidence type="ECO:0000256" key="1">
    <source>
        <dbReference type="ARBA" id="ARBA00022679"/>
    </source>
</evidence>
<gene>
    <name evidence="3" type="ORF">GCM10023196_091290</name>
</gene>
<comment type="caution">
    <text evidence="3">The sequence shown here is derived from an EMBL/GenBank/DDBJ whole genome shotgun (WGS) entry which is preliminary data.</text>
</comment>
<keyword evidence="3" id="KW-0489">Methyltransferase</keyword>
<accession>A0ABP8UQ30</accession>
<feature type="region of interest" description="Disordered" evidence="2">
    <location>
        <begin position="81"/>
        <end position="109"/>
    </location>
</feature>
<evidence type="ECO:0000313" key="3">
    <source>
        <dbReference type="EMBL" id="GAA4637457.1"/>
    </source>
</evidence>
<keyword evidence="4" id="KW-1185">Reference proteome</keyword>
<protein>
    <submittedName>
        <fullName evidence="3">Methyltransferase domain-containing protein</fullName>
    </submittedName>
</protein>
<organism evidence="3 4">
    <name type="scientific">Actinoallomurus vinaceus</name>
    <dbReference type="NCBI Taxonomy" id="1080074"/>
    <lineage>
        <taxon>Bacteria</taxon>
        <taxon>Bacillati</taxon>
        <taxon>Actinomycetota</taxon>
        <taxon>Actinomycetes</taxon>
        <taxon>Streptosporangiales</taxon>
        <taxon>Thermomonosporaceae</taxon>
        <taxon>Actinoallomurus</taxon>
    </lineage>
</organism>
<dbReference type="GO" id="GO:0032259">
    <property type="term" value="P:methylation"/>
    <property type="evidence" value="ECO:0007669"/>
    <property type="project" value="UniProtKB-KW"/>
</dbReference>
<dbReference type="EMBL" id="BAABHK010000020">
    <property type="protein sequence ID" value="GAA4637457.1"/>
    <property type="molecule type" value="Genomic_DNA"/>
</dbReference>
<keyword evidence="1" id="KW-0808">Transferase</keyword>
<name>A0ABP8UQ30_9ACTN</name>
<dbReference type="InterPro" id="IPR029063">
    <property type="entry name" value="SAM-dependent_MTases_sf"/>
</dbReference>
<evidence type="ECO:0000313" key="4">
    <source>
        <dbReference type="Proteomes" id="UP001501442"/>
    </source>
</evidence>
<dbReference type="PANTHER" id="PTHR43861">
    <property type="entry name" value="TRANS-ACONITATE 2-METHYLTRANSFERASE-RELATED"/>
    <property type="match status" value="1"/>
</dbReference>
<dbReference type="CDD" id="cd02440">
    <property type="entry name" value="AdoMet_MTases"/>
    <property type="match status" value="1"/>
</dbReference>
<dbReference type="GO" id="GO:0008168">
    <property type="term" value="F:methyltransferase activity"/>
    <property type="evidence" value="ECO:0007669"/>
    <property type="project" value="UniProtKB-KW"/>
</dbReference>
<dbReference type="Gene3D" id="3.40.50.150">
    <property type="entry name" value="Vaccinia Virus protein VP39"/>
    <property type="match status" value="1"/>
</dbReference>
<dbReference type="Proteomes" id="UP001501442">
    <property type="component" value="Unassembled WGS sequence"/>
</dbReference>
<dbReference type="Pfam" id="PF13489">
    <property type="entry name" value="Methyltransf_23"/>
    <property type="match status" value="1"/>
</dbReference>
<proteinExistence type="predicted"/>
<sequence length="302" mass="32943">MDNRRAEAGVRFDALAELFDPWTFRHFEDIGVAPGWSCWEVGAGGPSVPRWLARRVGDRGRVLATDIDVSWLREAPGGRPGWVGRERPGGRPGWVGRERPGGRPGWVGRERNDSAVEVRSHDVARDEPPAETFDLVHARLVLVHLPDRDRVLRSLVRSLRPGGVLLIEDADPALQPLACPDEHDAPQRLANRIRTGFRALLAARGADLGYGRTLPRLLRTAGLEDVRADAFFPMTSPACGVLEAATVRQLRDPLIAHGHATAEEIDAHLAAITAGHVDLATAPMISAWGRRPDGPSPGPEVR</sequence>
<reference evidence="4" key="1">
    <citation type="journal article" date="2019" name="Int. J. Syst. Evol. Microbiol.">
        <title>The Global Catalogue of Microorganisms (GCM) 10K type strain sequencing project: providing services to taxonomists for standard genome sequencing and annotation.</title>
        <authorList>
            <consortium name="The Broad Institute Genomics Platform"/>
            <consortium name="The Broad Institute Genome Sequencing Center for Infectious Disease"/>
            <person name="Wu L."/>
            <person name="Ma J."/>
        </authorList>
    </citation>
    <scope>NUCLEOTIDE SEQUENCE [LARGE SCALE GENOMIC DNA]</scope>
    <source>
        <strain evidence="4">JCM 17939</strain>
    </source>
</reference>
<evidence type="ECO:0000256" key="2">
    <source>
        <dbReference type="SAM" id="MobiDB-lite"/>
    </source>
</evidence>
<dbReference type="SUPFAM" id="SSF53335">
    <property type="entry name" value="S-adenosyl-L-methionine-dependent methyltransferases"/>
    <property type="match status" value="1"/>
</dbReference>
<dbReference type="PANTHER" id="PTHR43861:SF3">
    <property type="entry name" value="PUTATIVE (AFU_ORTHOLOGUE AFUA_2G14390)-RELATED"/>
    <property type="match status" value="1"/>
</dbReference>